<evidence type="ECO:0000256" key="10">
    <source>
        <dbReference type="RuleBase" id="RU000688"/>
    </source>
</evidence>
<dbReference type="PROSITE" id="PS50262">
    <property type="entry name" value="G_PROTEIN_RECEP_F1_2"/>
    <property type="match status" value="1"/>
</dbReference>
<feature type="transmembrane region" description="Helical" evidence="11">
    <location>
        <begin position="43"/>
        <end position="69"/>
    </location>
</feature>
<evidence type="ECO:0000256" key="9">
    <source>
        <dbReference type="ARBA" id="ARBA00023224"/>
    </source>
</evidence>
<feature type="domain" description="G-protein coupled receptors family 1 profile" evidence="12">
    <location>
        <begin position="61"/>
        <end position="406"/>
    </location>
</feature>
<keyword evidence="6 10" id="KW-0297">G-protein coupled receptor</keyword>
<evidence type="ECO:0000256" key="2">
    <source>
        <dbReference type="ARBA" id="ARBA00010663"/>
    </source>
</evidence>
<evidence type="ECO:0000256" key="5">
    <source>
        <dbReference type="ARBA" id="ARBA00022989"/>
    </source>
</evidence>
<dbReference type="Gene3D" id="1.20.1070.10">
    <property type="entry name" value="Rhodopsin 7-helix transmembrane proteins"/>
    <property type="match status" value="1"/>
</dbReference>
<keyword evidence="3" id="KW-1003">Cell membrane</keyword>
<accession>A0ABD0SUL5</accession>
<keyword evidence="8 10" id="KW-0675">Receptor</keyword>
<feature type="transmembrane region" description="Helical" evidence="11">
    <location>
        <begin position="122"/>
        <end position="148"/>
    </location>
</feature>
<dbReference type="GO" id="GO:0005886">
    <property type="term" value="C:plasma membrane"/>
    <property type="evidence" value="ECO:0007669"/>
    <property type="project" value="UniProtKB-SubCell"/>
</dbReference>
<evidence type="ECO:0000313" key="14">
    <source>
        <dbReference type="Proteomes" id="UP001549921"/>
    </source>
</evidence>
<dbReference type="AlphaFoldDB" id="A0ABD0SUL5"/>
<evidence type="ECO:0000256" key="7">
    <source>
        <dbReference type="ARBA" id="ARBA00023136"/>
    </source>
</evidence>
<feature type="transmembrane region" description="Helical" evidence="11">
    <location>
        <begin position="211"/>
        <end position="232"/>
    </location>
</feature>
<keyword evidence="7 11" id="KW-0472">Membrane</keyword>
<dbReference type="PANTHER" id="PTHR24228:SF74">
    <property type="entry name" value="G-PROTEIN COUPLED RECEPTORS FAMILY 1 PROFILE DOMAIN-CONTAINING PROTEIN"/>
    <property type="match status" value="1"/>
</dbReference>
<dbReference type="SMART" id="SM01381">
    <property type="entry name" value="7TM_GPCR_Srsx"/>
    <property type="match status" value="1"/>
</dbReference>
<name>A0ABD0SUL5_LOXSC</name>
<dbReference type="PROSITE" id="PS00237">
    <property type="entry name" value="G_PROTEIN_RECEP_F1_1"/>
    <property type="match status" value="1"/>
</dbReference>
<dbReference type="CDD" id="cd15210">
    <property type="entry name" value="7tmA_GPR84-like"/>
    <property type="match status" value="1"/>
</dbReference>
<feature type="transmembrane region" description="Helical" evidence="11">
    <location>
        <begin position="160"/>
        <end position="181"/>
    </location>
</feature>
<evidence type="ECO:0000256" key="11">
    <source>
        <dbReference type="SAM" id="Phobius"/>
    </source>
</evidence>
<gene>
    <name evidence="13" type="ORF">ABMA28_004080</name>
</gene>
<evidence type="ECO:0000256" key="6">
    <source>
        <dbReference type="ARBA" id="ARBA00023040"/>
    </source>
</evidence>
<dbReference type="InterPro" id="IPR017452">
    <property type="entry name" value="GPCR_Rhodpsn_7TM"/>
</dbReference>
<feature type="transmembrane region" description="Helical" evidence="11">
    <location>
        <begin position="386"/>
        <end position="409"/>
    </location>
</feature>
<dbReference type="PRINTS" id="PR00237">
    <property type="entry name" value="GPCRRHODOPSN"/>
</dbReference>
<comment type="caution">
    <text evidence="13">The sequence shown here is derived from an EMBL/GenBank/DDBJ whole genome shotgun (WGS) entry which is preliminary data.</text>
</comment>
<dbReference type="PANTHER" id="PTHR24228">
    <property type="entry name" value="B2 BRADYKININ RECEPTOR/ANGIOTENSIN II RECEPTOR"/>
    <property type="match status" value="1"/>
</dbReference>
<organism evidence="13 14">
    <name type="scientific">Loxostege sticticalis</name>
    <name type="common">Beet webworm moth</name>
    <dbReference type="NCBI Taxonomy" id="481309"/>
    <lineage>
        <taxon>Eukaryota</taxon>
        <taxon>Metazoa</taxon>
        <taxon>Ecdysozoa</taxon>
        <taxon>Arthropoda</taxon>
        <taxon>Hexapoda</taxon>
        <taxon>Insecta</taxon>
        <taxon>Pterygota</taxon>
        <taxon>Neoptera</taxon>
        <taxon>Endopterygota</taxon>
        <taxon>Lepidoptera</taxon>
        <taxon>Glossata</taxon>
        <taxon>Ditrysia</taxon>
        <taxon>Pyraloidea</taxon>
        <taxon>Crambidae</taxon>
        <taxon>Pyraustinae</taxon>
        <taxon>Loxostege</taxon>
    </lineage>
</organism>
<protein>
    <recommendedName>
        <fullName evidence="12">G-protein coupled receptors family 1 profile domain-containing protein</fullName>
    </recommendedName>
</protein>
<dbReference type="GO" id="GO:0004930">
    <property type="term" value="F:G protein-coupled receptor activity"/>
    <property type="evidence" value="ECO:0007669"/>
    <property type="project" value="UniProtKB-KW"/>
</dbReference>
<sequence length="463" mass="51987">MGDFVNISDVTFGTNDSVLGLDEYESDEALAAVELFVGYPDALLTLASICCGVFMVIGIPGNLITIVALARCKKVRNATAIFIISLSLSDLLFCCFNLPLAASTFWHQSWTHGRTLCRMFPMARYALVAVSLFTVLAITINRYILIAWPRLYPKLYTKPYLAAMIALLWIIPFTALIATWMEKWGRFSLDPIVGSCTIISDVDNRSPKKTLFIGAFLLPGLAILVCYARIFLIVKKVARRSRPPIRMRRPKTDIITGTTIGLEGNMIPNATNHTSLPPKRNTHHTFNCLAIPELSSSSGLDNSATEDRDKKITESDRFLSRSNVALQRIRTACTPAPRQPKAPKLLPSKKDKKLRTMIMAIMLSFCICHLPISVTKIFLEFSIHPFVNITSYILLYLTTCINPIIYVVMSNEYRQAYKNLITCRSDQDFPESSVLRRMTSMKVIANIRQSKRKLNIVNNTTPT</sequence>
<evidence type="ECO:0000256" key="3">
    <source>
        <dbReference type="ARBA" id="ARBA00022475"/>
    </source>
</evidence>
<dbReference type="Pfam" id="PF00001">
    <property type="entry name" value="7tm_1"/>
    <property type="match status" value="1"/>
</dbReference>
<evidence type="ECO:0000313" key="13">
    <source>
        <dbReference type="EMBL" id="KAL0829260.1"/>
    </source>
</evidence>
<keyword evidence="4 10" id="KW-0812">Transmembrane</keyword>
<proteinExistence type="inferred from homology"/>
<comment type="subcellular location">
    <subcellularLocation>
        <location evidence="1">Cell membrane</location>
        <topology evidence="1">Multi-pass membrane protein</topology>
    </subcellularLocation>
</comment>
<feature type="transmembrane region" description="Helical" evidence="11">
    <location>
        <begin position="81"/>
        <end position="102"/>
    </location>
</feature>
<evidence type="ECO:0000259" key="12">
    <source>
        <dbReference type="PROSITE" id="PS50262"/>
    </source>
</evidence>
<evidence type="ECO:0000256" key="4">
    <source>
        <dbReference type="ARBA" id="ARBA00022692"/>
    </source>
</evidence>
<evidence type="ECO:0000256" key="1">
    <source>
        <dbReference type="ARBA" id="ARBA00004651"/>
    </source>
</evidence>
<dbReference type="Proteomes" id="UP001549921">
    <property type="component" value="Unassembled WGS sequence"/>
</dbReference>
<feature type="transmembrane region" description="Helical" evidence="11">
    <location>
        <begin position="354"/>
        <end position="374"/>
    </location>
</feature>
<reference evidence="13 14" key="1">
    <citation type="submission" date="2024-06" db="EMBL/GenBank/DDBJ databases">
        <title>A chromosome-level genome assembly of beet webworm, Loxostege sticticalis.</title>
        <authorList>
            <person name="Zhang Y."/>
        </authorList>
    </citation>
    <scope>NUCLEOTIDE SEQUENCE [LARGE SCALE GENOMIC DNA]</scope>
    <source>
        <strain evidence="13">AQ028</strain>
        <tissue evidence="13">Male pupae</tissue>
    </source>
</reference>
<dbReference type="EMBL" id="JBEDNZ010000015">
    <property type="protein sequence ID" value="KAL0829260.1"/>
    <property type="molecule type" value="Genomic_DNA"/>
</dbReference>
<keyword evidence="9 10" id="KW-0807">Transducer</keyword>
<comment type="similarity">
    <text evidence="2 10">Belongs to the G-protein coupled receptor 1 family.</text>
</comment>
<evidence type="ECO:0000256" key="8">
    <source>
        <dbReference type="ARBA" id="ARBA00023170"/>
    </source>
</evidence>
<keyword evidence="5 11" id="KW-1133">Transmembrane helix</keyword>
<dbReference type="InterPro" id="IPR000276">
    <property type="entry name" value="GPCR_Rhodpsn"/>
</dbReference>
<dbReference type="SUPFAM" id="SSF81321">
    <property type="entry name" value="Family A G protein-coupled receptor-like"/>
    <property type="match status" value="1"/>
</dbReference>